<comment type="caution">
    <text evidence="1">The sequence shown here is derived from an EMBL/GenBank/DDBJ whole genome shotgun (WGS) entry which is preliminary data.</text>
</comment>
<name>A0A371F1X4_MUCPR</name>
<evidence type="ECO:0000313" key="1">
    <source>
        <dbReference type="EMBL" id="RDX72288.1"/>
    </source>
</evidence>
<proteinExistence type="predicted"/>
<dbReference type="AlphaFoldDB" id="A0A371F1X4"/>
<organism evidence="1 2">
    <name type="scientific">Mucuna pruriens</name>
    <name type="common">Velvet bean</name>
    <name type="synonym">Dolichos pruriens</name>
    <dbReference type="NCBI Taxonomy" id="157652"/>
    <lineage>
        <taxon>Eukaryota</taxon>
        <taxon>Viridiplantae</taxon>
        <taxon>Streptophyta</taxon>
        <taxon>Embryophyta</taxon>
        <taxon>Tracheophyta</taxon>
        <taxon>Spermatophyta</taxon>
        <taxon>Magnoliopsida</taxon>
        <taxon>eudicotyledons</taxon>
        <taxon>Gunneridae</taxon>
        <taxon>Pentapetalae</taxon>
        <taxon>rosids</taxon>
        <taxon>fabids</taxon>
        <taxon>Fabales</taxon>
        <taxon>Fabaceae</taxon>
        <taxon>Papilionoideae</taxon>
        <taxon>50 kb inversion clade</taxon>
        <taxon>NPAAA clade</taxon>
        <taxon>indigoferoid/millettioid clade</taxon>
        <taxon>Phaseoleae</taxon>
        <taxon>Mucuna</taxon>
    </lineage>
</organism>
<protein>
    <submittedName>
        <fullName evidence="1">Uncharacterized protein</fullName>
    </submittedName>
</protein>
<dbReference type="Proteomes" id="UP000257109">
    <property type="component" value="Unassembled WGS sequence"/>
</dbReference>
<reference evidence="1" key="1">
    <citation type="submission" date="2018-05" db="EMBL/GenBank/DDBJ databases">
        <title>Draft genome of Mucuna pruriens seed.</title>
        <authorList>
            <person name="Nnadi N.E."/>
            <person name="Vos R."/>
            <person name="Hasami M.H."/>
            <person name="Devisetty U.K."/>
            <person name="Aguiy J.C."/>
        </authorList>
    </citation>
    <scope>NUCLEOTIDE SEQUENCE [LARGE SCALE GENOMIC DNA]</scope>
    <source>
        <strain evidence="1">JCA_2017</strain>
    </source>
</reference>
<dbReference type="EMBL" id="QJKJ01010972">
    <property type="protein sequence ID" value="RDX72288.1"/>
    <property type="molecule type" value="Genomic_DNA"/>
</dbReference>
<evidence type="ECO:0000313" key="2">
    <source>
        <dbReference type="Proteomes" id="UP000257109"/>
    </source>
</evidence>
<gene>
    <name evidence="1" type="ORF">CR513_48253</name>
</gene>
<keyword evidence="2" id="KW-1185">Reference proteome</keyword>
<sequence length="74" mass="8426">MHDLDETEFTTFIYDHPKGLHLEAYDPLVTKKKLITDITDIVDNGFTISSTSTNHVQDGLIKVQINLVLIVDKR</sequence>
<feature type="non-terminal residue" evidence="1">
    <location>
        <position position="1"/>
    </location>
</feature>
<accession>A0A371F1X4</accession>